<feature type="transmembrane region" description="Helical" evidence="10">
    <location>
        <begin position="6"/>
        <end position="25"/>
    </location>
</feature>
<keyword evidence="5 10" id="KW-0812">Transmembrane</keyword>
<evidence type="ECO:0000256" key="8">
    <source>
        <dbReference type="ARBA" id="ARBA00023034"/>
    </source>
</evidence>
<evidence type="ECO:0000256" key="2">
    <source>
        <dbReference type="ARBA" id="ARBA00008661"/>
    </source>
</evidence>
<proteinExistence type="inferred from homology"/>
<evidence type="ECO:0000256" key="10">
    <source>
        <dbReference type="RuleBase" id="RU363063"/>
    </source>
</evidence>
<keyword evidence="12" id="KW-1185">Reference proteome</keyword>
<keyword evidence="9 10" id="KW-0472">Membrane</keyword>
<accession>E4XGY3</accession>
<keyword evidence="4" id="KW-0808">Transferase</keyword>
<keyword evidence="3 10" id="KW-0328">Glycosyltransferase</keyword>
<dbReference type="Gene3D" id="3.90.550.50">
    <property type="match status" value="1"/>
</dbReference>
<dbReference type="GO" id="GO:0000139">
    <property type="term" value="C:Golgi membrane"/>
    <property type="evidence" value="ECO:0007669"/>
    <property type="project" value="UniProtKB-SubCell"/>
</dbReference>
<organism evidence="11">
    <name type="scientific">Oikopleura dioica</name>
    <name type="common">Tunicate</name>
    <dbReference type="NCBI Taxonomy" id="34765"/>
    <lineage>
        <taxon>Eukaryota</taxon>
        <taxon>Metazoa</taxon>
        <taxon>Chordata</taxon>
        <taxon>Tunicata</taxon>
        <taxon>Appendicularia</taxon>
        <taxon>Copelata</taxon>
        <taxon>Oikopleuridae</taxon>
        <taxon>Oikopleura</taxon>
    </lineage>
</organism>
<dbReference type="EMBL" id="FN653049">
    <property type="protein sequence ID" value="CBY09931.1"/>
    <property type="molecule type" value="Genomic_DNA"/>
</dbReference>
<dbReference type="PANTHER" id="PTHR11214:SF378">
    <property type="entry name" value="BETA-1,3-GALACTOSYLTRANSFERASE 4"/>
    <property type="match status" value="1"/>
</dbReference>
<dbReference type="EC" id="2.4.1.-" evidence="10"/>
<dbReference type="AlphaFoldDB" id="E4XGY3"/>
<evidence type="ECO:0000313" key="12">
    <source>
        <dbReference type="Proteomes" id="UP000001307"/>
    </source>
</evidence>
<dbReference type="GO" id="GO:0006493">
    <property type="term" value="P:protein O-linked glycosylation"/>
    <property type="evidence" value="ECO:0007669"/>
    <property type="project" value="TreeGrafter"/>
</dbReference>
<evidence type="ECO:0000313" key="11">
    <source>
        <dbReference type="EMBL" id="CBY09931.1"/>
    </source>
</evidence>
<evidence type="ECO:0000256" key="4">
    <source>
        <dbReference type="ARBA" id="ARBA00022679"/>
    </source>
</evidence>
<sequence length="319" mass="36764">MVQRRYFRYIFVVCIFFSFGLFLLLKAYRASYYQDSFTITNGICNSQSLPAIWTQNSKKWNVGLLKIPSCPKRKNKFTVFIKTAISHRANRDVLREYYARLKTKLEEERGIELKHYFIVGIREDSVIEEGDDIIVGNFRDTYSNLSLKTKAAYEYFALCEDKEEHGASTLVIHDDDTWVGVDRIVQLFGSSGPPANQLFGNEHRGTGVMNDWMEEKGFIVNEKIWKDKFWPNYIAGPCVIMSSKAALKIGASSSSVEQIPQIPVEDAVFTGILRVKNCLEIGTLNYFSFLWNRHKAFCVHTEGNIRLLQEKINETLFNI</sequence>
<dbReference type="InParanoid" id="E4XGY3"/>
<evidence type="ECO:0000256" key="7">
    <source>
        <dbReference type="ARBA" id="ARBA00022989"/>
    </source>
</evidence>
<evidence type="ECO:0000256" key="3">
    <source>
        <dbReference type="ARBA" id="ARBA00022676"/>
    </source>
</evidence>
<keyword evidence="8 10" id="KW-0333">Golgi apparatus</keyword>
<evidence type="ECO:0000256" key="5">
    <source>
        <dbReference type="ARBA" id="ARBA00022692"/>
    </source>
</evidence>
<gene>
    <name evidence="11" type="ORF">GSOID_T00010749001</name>
</gene>
<evidence type="ECO:0000256" key="6">
    <source>
        <dbReference type="ARBA" id="ARBA00022968"/>
    </source>
</evidence>
<evidence type="ECO:0000256" key="9">
    <source>
        <dbReference type="ARBA" id="ARBA00023136"/>
    </source>
</evidence>
<dbReference type="OrthoDB" id="115198at2759"/>
<keyword evidence="7 10" id="KW-1133">Transmembrane helix</keyword>
<comment type="similarity">
    <text evidence="2 10">Belongs to the glycosyltransferase 31 family.</text>
</comment>
<dbReference type="InterPro" id="IPR002659">
    <property type="entry name" value="Glyco_trans_31"/>
</dbReference>
<reference evidence="11" key="1">
    <citation type="journal article" date="2010" name="Science">
        <title>Plasticity of animal genome architecture unmasked by rapid evolution of a pelagic tunicate.</title>
        <authorList>
            <person name="Denoeud F."/>
            <person name="Henriet S."/>
            <person name="Mungpakdee S."/>
            <person name="Aury J.M."/>
            <person name="Da Silva C."/>
            <person name="Brinkmann H."/>
            <person name="Mikhaleva J."/>
            <person name="Olsen L.C."/>
            <person name="Jubin C."/>
            <person name="Canestro C."/>
            <person name="Bouquet J.M."/>
            <person name="Danks G."/>
            <person name="Poulain J."/>
            <person name="Campsteijn C."/>
            <person name="Adamski M."/>
            <person name="Cross I."/>
            <person name="Yadetie F."/>
            <person name="Muffato M."/>
            <person name="Louis A."/>
            <person name="Butcher S."/>
            <person name="Tsagkogeorga G."/>
            <person name="Konrad A."/>
            <person name="Singh S."/>
            <person name="Jensen M.F."/>
            <person name="Cong E.H."/>
            <person name="Eikeseth-Otteraa H."/>
            <person name="Noel B."/>
            <person name="Anthouard V."/>
            <person name="Porcel B.M."/>
            <person name="Kachouri-Lafond R."/>
            <person name="Nishino A."/>
            <person name="Ugolini M."/>
            <person name="Chourrout P."/>
            <person name="Nishida H."/>
            <person name="Aasland R."/>
            <person name="Huzurbazar S."/>
            <person name="Westhof E."/>
            <person name="Delsuc F."/>
            <person name="Lehrach H."/>
            <person name="Reinhardt R."/>
            <person name="Weissenbach J."/>
            <person name="Roy S.W."/>
            <person name="Artiguenave F."/>
            <person name="Postlethwait J.H."/>
            <person name="Manak J.R."/>
            <person name="Thompson E.M."/>
            <person name="Jaillon O."/>
            <person name="Du Pasquier L."/>
            <person name="Boudinot P."/>
            <person name="Liberles D.A."/>
            <person name="Volff J.N."/>
            <person name="Philippe H."/>
            <person name="Lenhard B."/>
            <person name="Roest Crollius H."/>
            <person name="Wincker P."/>
            <person name="Chourrout D."/>
        </authorList>
    </citation>
    <scope>NUCLEOTIDE SEQUENCE [LARGE SCALE GENOMIC DNA]</scope>
</reference>
<dbReference type="GO" id="GO:0016758">
    <property type="term" value="F:hexosyltransferase activity"/>
    <property type="evidence" value="ECO:0007669"/>
    <property type="project" value="InterPro"/>
</dbReference>
<evidence type="ECO:0000256" key="1">
    <source>
        <dbReference type="ARBA" id="ARBA00004323"/>
    </source>
</evidence>
<dbReference type="PANTHER" id="PTHR11214">
    <property type="entry name" value="BETA-1,3-N-ACETYLGLUCOSAMINYLTRANSFERASE"/>
    <property type="match status" value="1"/>
</dbReference>
<dbReference type="Pfam" id="PF01762">
    <property type="entry name" value="Galactosyl_T"/>
    <property type="match status" value="1"/>
</dbReference>
<protein>
    <recommendedName>
        <fullName evidence="10">Hexosyltransferase</fullName>
        <ecNumber evidence="10">2.4.1.-</ecNumber>
    </recommendedName>
</protein>
<dbReference type="Proteomes" id="UP000001307">
    <property type="component" value="Unassembled WGS sequence"/>
</dbReference>
<keyword evidence="6 10" id="KW-0735">Signal-anchor</keyword>
<name>E4XGY3_OIKDI</name>
<comment type="subcellular location">
    <subcellularLocation>
        <location evidence="1 10">Golgi apparatus membrane</location>
        <topology evidence="1 10">Single-pass type II membrane protein</topology>
    </subcellularLocation>
</comment>